<feature type="transmembrane region" description="Helical" evidence="1">
    <location>
        <begin position="34"/>
        <end position="51"/>
    </location>
</feature>
<feature type="transmembrane region" description="Helical" evidence="1">
    <location>
        <begin position="92"/>
        <end position="116"/>
    </location>
</feature>
<feature type="transmembrane region" description="Helical" evidence="1">
    <location>
        <begin position="122"/>
        <end position="143"/>
    </location>
</feature>
<gene>
    <name evidence="2" type="ORF">GD627_09265</name>
</gene>
<name>A0A5N6MH08_9MICC</name>
<keyword evidence="1" id="KW-0472">Membrane</keyword>
<comment type="caution">
    <text evidence="2">The sequence shown here is derived from an EMBL/GenBank/DDBJ whole genome shotgun (WGS) entry which is preliminary data.</text>
</comment>
<dbReference type="RefSeq" id="WP_152272260.1">
    <property type="nucleotide sequence ID" value="NZ_VTFX01000004.1"/>
</dbReference>
<keyword evidence="1" id="KW-0812">Transmembrane</keyword>
<protein>
    <submittedName>
        <fullName evidence="2">Uncharacterized protein</fullName>
    </submittedName>
</protein>
<accession>A0A5N6MH08</accession>
<evidence type="ECO:0000256" key="1">
    <source>
        <dbReference type="SAM" id="Phobius"/>
    </source>
</evidence>
<keyword evidence="1" id="KW-1133">Transmembrane helix</keyword>
<sequence length="156" mass="16161">MENNLGAAEDAAARLRDLTADRDTLAAGVTPPRALVAAIGALAACWVAAALDARPGADYQSPSWPWLLAGLLFVILHLIRRDTGLKFRRLGARANGAIALAALVCLFLFSVSLGLVSLGLGWAVMITSLAAFTAVYGLAGVAFRAAVAQLRAVPHA</sequence>
<reference evidence="2 3" key="1">
    <citation type="submission" date="2019-08" db="EMBL/GenBank/DDBJ databases">
        <title>Arthrobacter sp. nov., isolated from plateau pika and Tibetan wild ass.</title>
        <authorList>
            <person name="Ge Y."/>
        </authorList>
    </citation>
    <scope>NUCLEOTIDE SEQUENCE [LARGE SCALE GENOMIC DNA]</scope>
    <source>
        <strain evidence="2 3">785</strain>
    </source>
</reference>
<evidence type="ECO:0000313" key="3">
    <source>
        <dbReference type="Proteomes" id="UP000326852"/>
    </source>
</evidence>
<dbReference type="EMBL" id="VTFX01000004">
    <property type="protein sequence ID" value="KAD3633025.1"/>
    <property type="molecule type" value="Genomic_DNA"/>
</dbReference>
<dbReference type="AlphaFoldDB" id="A0A5N6MH08"/>
<proteinExistence type="predicted"/>
<evidence type="ECO:0000313" key="2">
    <source>
        <dbReference type="EMBL" id="KAD3633025.1"/>
    </source>
</evidence>
<dbReference type="Proteomes" id="UP000326852">
    <property type="component" value="Unassembled WGS sequence"/>
</dbReference>
<organism evidence="2 3">
    <name type="scientific">Arthrobacter yangruifuii</name>
    <dbReference type="NCBI Taxonomy" id="2606616"/>
    <lineage>
        <taxon>Bacteria</taxon>
        <taxon>Bacillati</taxon>
        <taxon>Actinomycetota</taxon>
        <taxon>Actinomycetes</taxon>
        <taxon>Micrococcales</taxon>
        <taxon>Micrococcaceae</taxon>
        <taxon>Arthrobacter</taxon>
    </lineage>
</organism>
<feature type="transmembrane region" description="Helical" evidence="1">
    <location>
        <begin position="63"/>
        <end position="80"/>
    </location>
</feature>
<keyword evidence="3" id="KW-1185">Reference proteome</keyword>